<feature type="binding site" evidence="7">
    <location>
        <position position="230"/>
    </location>
    <ligand>
        <name>Fe(3+)</name>
        <dbReference type="ChEBI" id="CHEBI:29034"/>
    </ligand>
</feature>
<dbReference type="Gene3D" id="3.20.20.140">
    <property type="entry name" value="Metal-dependent hydrolases"/>
    <property type="match status" value="1"/>
</dbReference>
<evidence type="ECO:0000256" key="7">
    <source>
        <dbReference type="HAMAP-Rule" id="MF_00372"/>
    </source>
</evidence>
<dbReference type="InterPro" id="IPR011059">
    <property type="entry name" value="Metal-dep_hydrolase_composite"/>
</dbReference>
<feature type="binding site" evidence="7">
    <location>
        <position position="63"/>
    </location>
    <ligand>
        <name>Zn(2+)</name>
        <dbReference type="ChEBI" id="CHEBI:29105"/>
    </ligand>
</feature>
<feature type="binding site" evidence="7">
    <location>
        <position position="135"/>
    </location>
    <ligand>
        <name>N-formimidoyl-L-glutamate</name>
        <dbReference type="ChEBI" id="CHEBI:58928"/>
    </ligand>
</feature>
<sequence>MLTLIRDASEVLTMKRGIGVVKNTSVVIENGTIKKIGAIKASTKVRTIDAQGCVVCPGFVDSHTHLVFGGSRENEFAMRMKGMKYEAIARAGGGIANTVRKTMRASESELYELGLKRVRNIMKHGTTTVESKSGYGLMPDTEYKMLRAINRLKKRAPIDVVSTLLVHAVPRKMKRRDYIKLVTREMIPYVAKQKLASFCDVFCDNIAFTRTESKEILSVARDYGFKLKIHADEFANLGGSKLAAELGCTSADHLLVSTRLDIMAMKTAGVIPTLLPGTSVFLRLTKKPNVAAFRAAKSAVAIASDFNPGSCMIYSMLKIIALACLAYGMHVEEALIGATKNGAKALGLDERIGSIEEGKQADLVVLDVDNYKKIPYQFGEDMVRYTIKKGKVIYGKNH</sequence>
<feature type="binding site" evidence="7">
    <location>
        <position position="233"/>
    </location>
    <ligand>
        <name>4-imidazolone-5-propanoate</name>
        <dbReference type="ChEBI" id="CHEBI:77893"/>
    </ligand>
</feature>
<dbReference type="SUPFAM" id="SSF51338">
    <property type="entry name" value="Composite domain of metallo-dependent hydrolases"/>
    <property type="match status" value="1"/>
</dbReference>
<keyword evidence="5 7" id="KW-0862">Zinc</keyword>
<feature type="domain" description="Amidohydrolase-related" evidence="8">
    <location>
        <begin position="54"/>
        <end position="392"/>
    </location>
</feature>
<dbReference type="GO" id="GO:0019557">
    <property type="term" value="P:L-histidine catabolic process to glutamate and formate"/>
    <property type="evidence" value="ECO:0007669"/>
    <property type="project" value="UniProtKB-UniPathway"/>
</dbReference>
<dbReference type="GO" id="GO:0019556">
    <property type="term" value="P:L-histidine catabolic process to glutamate and formamide"/>
    <property type="evidence" value="ECO:0007669"/>
    <property type="project" value="UniProtKB-UniRule"/>
</dbReference>
<dbReference type="GO" id="GO:0050480">
    <property type="term" value="F:imidazolonepropionase activity"/>
    <property type="evidence" value="ECO:0007669"/>
    <property type="project" value="UniProtKB-UniRule"/>
</dbReference>
<dbReference type="GO" id="GO:0008270">
    <property type="term" value="F:zinc ion binding"/>
    <property type="evidence" value="ECO:0007669"/>
    <property type="project" value="UniProtKB-UniRule"/>
</dbReference>
<comment type="subcellular location">
    <subcellularLocation>
        <location evidence="7">Cytoplasm</location>
    </subcellularLocation>
</comment>
<reference evidence="9 10" key="1">
    <citation type="journal article" date="2015" name="Microbiome">
        <title>Genomic resolution of linkages in carbon, nitrogen, and sulfur cycling among widespread estuary sediment bacteria.</title>
        <authorList>
            <person name="Baker B.J."/>
            <person name="Lazar C.S."/>
            <person name="Teske A.P."/>
            <person name="Dick G.J."/>
        </authorList>
    </citation>
    <scope>NUCLEOTIDE SEQUENCE [LARGE SCALE GENOMIC DNA]</scope>
    <source>
        <strain evidence="9">SM23_42</strain>
    </source>
</reference>
<feature type="binding site" evidence="7">
    <location>
        <position position="135"/>
    </location>
    <ligand>
        <name>4-imidazolone-5-propanoate</name>
        <dbReference type="ChEBI" id="CHEBI:77893"/>
    </ligand>
</feature>
<feature type="binding site" evidence="7">
    <location>
        <position position="305"/>
    </location>
    <ligand>
        <name>Zn(2+)</name>
        <dbReference type="ChEBI" id="CHEBI:29105"/>
    </ligand>
</feature>
<dbReference type="Pfam" id="PF01979">
    <property type="entry name" value="Amidohydro_1"/>
    <property type="match status" value="1"/>
</dbReference>
<dbReference type="UniPathway" id="UPA00379">
    <property type="reaction ID" value="UER00551"/>
</dbReference>
<dbReference type="Gene3D" id="2.30.40.10">
    <property type="entry name" value="Urease, subunit C, domain 1"/>
    <property type="match status" value="1"/>
</dbReference>
<keyword evidence="4 7" id="KW-0369">Histidine metabolism</keyword>
<evidence type="ECO:0000259" key="8">
    <source>
        <dbReference type="Pfam" id="PF01979"/>
    </source>
</evidence>
<evidence type="ECO:0000256" key="2">
    <source>
        <dbReference type="ARBA" id="ARBA00022723"/>
    </source>
</evidence>
<name>A0A0S8FSV7_UNCW3</name>
<dbReference type="SUPFAM" id="SSF51556">
    <property type="entry name" value="Metallo-dependent hydrolases"/>
    <property type="match status" value="1"/>
</dbReference>
<dbReference type="EMBL" id="LJUJ01000020">
    <property type="protein sequence ID" value="KPK63044.1"/>
    <property type="molecule type" value="Genomic_DNA"/>
</dbReference>
<comment type="cofactor">
    <cofactor evidence="7">
        <name>Zn(2+)</name>
        <dbReference type="ChEBI" id="CHEBI:29105"/>
    </cofactor>
    <cofactor evidence="7">
        <name>Fe(3+)</name>
        <dbReference type="ChEBI" id="CHEBI:29034"/>
    </cofactor>
    <text evidence="7">Binds 1 zinc or iron ion per subunit.</text>
</comment>
<dbReference type="AlphaFoldDB" id="A0A0S8FSV7"/>
<evidence type="ECO:0000256" key="6">
    <source>
        <dbReference type="ARBA" id="ARBA00023004"/>
    </source>
</evidence>
<feature type="binding site" evidence="7">
    <location>
        <position position="307"/>
    </location>
    <ligand>
        <name>N-formimidoyl-L-glutamate</name>
        <dbReference type="ChEBI" id="CHEBI:58928"/>
    </ligand>
</feature>
<feature type="binding site" evidence="7">
    <location>
        <position position="65"/>
    </location>
    <ligand>
        <name>Zn(2+)</name>
        <dbReference type="ChEBI" id="CHEBI:29105"/>
    </ligand>
</feature>
<dbReference type="GO" id="GO:0005737">
    <property type="term" value="C:cytoplasm"/>
    <property type="evidence" value="ECO:0007669"/>
    <property type="project" value="UniProtKB-SubCell"/>
</dbReference>
<feature type="binding site" evidence="7">
    <location>
        <position position="65"/>
    </location>
    <ligand>
        <name>Fe(3+)</name>
        <dbReference type="ChEBI" id="CHEBI:29034"/>
    </ligand>
</feature>
<evidence type="ECO:0000256" key="3">
    <source>
        <dbReference type="ARBA" id="ARBA00022801"/>
    </source>
</evidence>
<feature type="binding site" evidence="7">
    <location>
        <position position="230"/>
    </location>
    <ligand>
        <name>Zn(2+)</name>
        <dbReference type="ChEBI" id="CHEBI:29105"/>
    </ligand>
</feature>
<dbReference type="InterPro" id="IPR006680">
    <property type="entry name" value="Amidohydro-rel"/>
</dbReference>
<organism evidence="9 10">
    <name type="scientific">candidate division WOR_3 bacterium SM23_42</name>
    <dbReference type="NCBI Taxonomy" id="1703779"/>
    <lineage>
        <taxon>Bacteria</taxon>
        <taxon>Bacteria division WOR-3</taxon>
    </lineage>
</organism>
<dbReference type="PANTHER" id="PTHR42752">
    <property type="entry name" value="IMIDAZOLONEPROPIONASE"/>
    <property type="match status" value="1"/>
</dbReference>
<evidence type="ECO:0000313" key="9">
    <source>
        <dbReference type="EMBL" id="KPK63044.1"/>
    </source>
</evidence>
<evidence type="ECO:0000256" key="1">
    <source>
        <dbReference type="ARBA" id="ARBA00012864"/>
    </source>
</evidence>
<comment type="function">
    <text evidence="7">Catalyzes the hydrolytic cleavage of the carbon-nitrogen bond in imidazolone-5-propanoate to yield N-formimidoyl-L-glutamate. It is the third step in the universal histidine degradation pathway.</text>
</comment>
<dbReference type="Proteomes" id="UP000051373">
    <property type="component" value="Unassembled WGS sequence"/>
</dbReference>
<feature type="binding site" evidence="7">
    <location>
        <position position="63"/>
    </location>
    <ligand>
        <name>Fe(3+)</name>
        <dbReference type="ChEBI" id="CHEBI:29034"/>
    </ligand>
</feature>
<keyword evidence="7" id="KW-0963">Cytoplasm</keyword>
<dbReference type="PANTHER" id="PTHR42752:SF1">
    <property type="entry name" value="IMIDAZOLONEPROPIONASE-RELATED"/>
    <property type="match status" value="1"/>
</dbReference>
<feature type="binding site" evidence="7">
    <location>
        <position position="167"/>
    </location>
    <ligand>
        <name>4-imidazolone-5-propanoate</name>
        <dbReference type="ChEBI" id="CHEBI:77893"/>
    </ligand>
</feature>
<keyword evidence="3 7" id="KW-0378">Hydrolase</keyword>
<gene>
    <name evidence="7" type="primary">hutI</name>
    <name evidence="9" type="ORF">AMJ83_08690</name>
</gene>
<feature type="binding site" evidence="7">
    <location>
        <position position="309"/>
    </location>
    <ligand>
        <name>N-formimidoyl-L-glutamate</name>
        <dbReference type="ChEBI" id="CHEBI:58928"/>
    </ligand>
</feature>
<comment type="caution">
    <text evidence="9">The sequence shown here is derived from an EMBL/GenBank/DDBJ whole genome shotgun (WGS) entry which is preliminary data.</text>
</comment>
<comment type="similarity">
    <text evidence="7">Belongs to the metallo-dependent hydrolases superfamily. HutI family.</text>
</comment>
<comment type="catalytic activity">
    <reaction evidence="7">
        <text>4-imidazolone-5-propanoate + H2O = N-formimidoyl-L-glutamate</text>
        <dbReference type="Rhea" id="RHEA:23660"/>
        <dbReference type="ChEBI" id="CHEBI:15377"/>
        <dbReference type="ChEBI" id="CHEBI:58928"/>
        <dbReference type="ChEBI" id="CHEBI:77893"/>
        <dbReference type="EC" id="3.5.2.7"/>
    </reaction>
</comment>
<evidence type="ECO:0000256" key="5">
    <source>
        <dbReference type="ARBA" id="ARBA00022833"/>
    </source>
</evidence>
<dbReference type="InterPro" id="IPR032466">
    <property type="entry name" value="Metal_Hydrolase"/>
</dbReference>
<protein>
    <recommendedName>
        <fullName evidence="1 7">Imidazolonepropionase</fullName>
        <ecNumber evidence="1 7">3.5.2.7</ecNumber>
    </recommendedName>
    <alternativeName>
        <fullName evidence="7">Imidazolone-5-propionate hydrolase</fullName>
    </alternativeName>
</protein>
<dbReference type="NCBIfam" id="TIGR01224">
    <property type="entry name" value="hutI"/>
    <property type="match status" value="1"/>
</dbReference>
<feature type="binding site" evidence="7">
    <location>
        <position position="310"/>
    </location>
    <ligand>
        <name>4-imidazolone-5-propanoate</name>
        <dbReference type="ChEBI" id="CHEBI:77893"/>
    </ligand>
</feature>
<dbReference type="STRING" id="1703779.AMJ83_08690"/>
<keyword evidence="2 7" id="KW-0479">Metal-binding</keyword>
<comment type="pathway">
    <text evidence="7">Amino-acid degradation; L-histidine degradation into L-glutamate; N-formimidoyl-L-glutamate from L-histidine: step 3/3.</text>
</comment>
<keyword evidence="6 7" id="KW-0408">Iron</keyword>
<proteinExistence type="inferred from homology"/>
<dbReference type="HAMAP" id="MF_00372">
    <property type="entry name" value="HutI"/>
    <property type="match status" value="1"/>
</dbReference>
<dbReference type="PATRIC" id="fig|1703779.3.peg.505"/>
<dbReference type="FunFam" id="3.20.20.140:FF:000007">
    <property type="entry name" value="Imidazolonepropionase"/>
    <property type="match status" value="1"/>
</dbReference>
<accession>A0A0S8FSV7</accession>
<evidence type="ECO:0000256" key="4">
    <source>
        <dbReference type="ARBA" id="ARBA00022808"/>
    </source>
</evidence>
<dbReference type="EC" id="3.5.2.7" evidence="1 7"/>
<dbReference type="CDD" id="cd01296">
    <property type="entry name" value="Imidazolone-5PH"/>
    <property type="match status" value="1"/>
</dbReference>
<evidence type="ECO:0000313" key="10">
    <source>
        <dbReference type="Proteomes" id="UP000051373"/>
    </source>
</evidence>
<dbReference type="GO" id="GO:0005506">
    <property type="term" value="F:iron ion binding"/>
    <property type="evidence" value="ECO:0007669"/>
    <property type="project" value="UniProtKB-UniRule"/>
</dbReference>
<feature type="binding site" evidence="7">
    <location>
        <position position="305"/>
    </location>
    <ligand>
        <name>Fe(3+)</name>
        <dbReference type="ChEBI" id="CHEBI:29034"/>
    </ligand>
</feature>
<dbReference type="InterPro" id="IPR005920">
    <property type="entry name" value="HutI"/>
</dbReference>
<feature type="binding site" evidence="7">
    <location>
        <position position="72"/>
    </location>
    <ligand>
        <name>4-imidazolone-5-propanoate</name>
        <dbReference type="ChEBI" id="CHEBI:77893"/>
    </ligand>
</feature>